<sequence>MPELPEVETVKRTLNQLVIGKTVKSVEVRWKKIIRRPEDTDAFCRLLRGQTIHHVGRRGKFLLIYFDRYVLISHLRMEGRYRLDPESEPVDQYTHVIFHFTDRTALRYRDVRKFGTMHLFKKGEEWNQLPLNKLGPEPFSPSFTADTLAAACRKTSRPVKPFLLDQSIVVGLGNIYVDEALFRAGIHPLSPASFLTKRDISRLFRAIVGTLKAAIKMGGTSIRTFVNSRGEMGFFQQKLQVYGRAGEPCLNCGTLIEKIKVDGRGTHFCPSCQRRRRAR</sequence>
<evidence type="ECO:0000259" key="17">
    <source>
        <dbReference type="PROSITE" id="PS51068"/>
    </source>
</evidence>
<evidence type="ECO:0000256" key="7">
    <source>
        <dbReference type="ARBA" id="ARBA00022801"/>
    </source>
</evidence>
<evidence type="ECO:0000256" key="11">
    <source>
        <dbReference type="ARBA" id="ARBA00023239"/>
    </source>
</evidence>
<dbReference type="GO" id="GO:0003690">
    <property type="term" value="F:double-stranded DNA binding"/>
    <property type="evidence" value="ECO:0007669"/>
    <property type="project" value="UniProtKB-ARBA"/>
</dbReference>
<dbReference type="InterPro" id="IPR015886">
    <property type="entry name" value="H2TH_FPG"/>
</dbReference>
<evidence type="ECO:0000256" key="14">
    <source>
        <dbReference type="ARBA" id="ARBA00044632"/>
    </source>
</evidence>
<comment type="catalytic activity">
    <reaction evidence="1 15">
        <text>Hydrolysis of DNA containing ring-opened 7-methylguanine residues, releasing 2,6-diamino-4-hydroxy-5-(N-methyl)formamidopyrimidine.</text>
        <dbReference type="EC" id="3.2.2.23"/>
    </reaction>
</comment>
<dbReference type="PANTHER" id="PTHR22993">
    <property type="entry name" value="FORMAMIDOPYRIMIDINE-DNA GLYCOSYLASE"/>
    <property type="match status" value="1"/>
</dbReference>
<feature type="active site" description="Proton donor" evidence="15">
    <location>
        <position position="3"/>
    </location>
</feature>
<evidence type="ECO:0000256" key="15">
    <source>
        <dbReference type="HAMAP-Rule" id="MF_00103"/>
    </source>
</evidence>
<feature type="active site" description="Proton donor; for delta-elimination activity" evidence="15">
    <location>
        <position position="264"/>
    </location>
</feature>
<comment type="subunit">
    <text evidence="3 15">Monomer.</text>
</comment>
<dbReference type="InterPro" id="IPR020629">
    <property type="entry name" value="FPG_Glyclase"/>
</dbReference>
<dbReference type="Gene3D" id="1.10.8.50">
    <property type="match status" value="1"/>
</dbReference>
<dbReference type="SUPFAM" id="SSF46946">
    <property type="entry name" value="S13-like H2TH domain"/>
    <property type="match status" value="1"/>
</dbReference>
<comment type="caution">
    <text evidence="15">Lacks conserved residue(s) required for the propagation of feature annotation.</text>
</comment>
<keyword evidence="10 15" id="KW-0234">DNA repair</keyword>
<keyword evidence="8 15" id="KW-0862">Zinc</keyword>
<keyword evidence="11 15" id="KW-0456">Lyase</keyword>
<dbReference type="NCBIfam" id="NF002211">
    <property type="entry name" value="PRK01103.1"/>
    <property type="match status" value="1"/>
</dbReference>
<dbReference type="GO" id="GO:0034039">
    <property type="term" value="F:8-oxo-7,8-dihydroguanine DNA N-glycosylase activity"/>
    <property type="evidence" value="ECO:0007669"/>
    <property type="project" value="TreeGrafter"/>
</dbReference>
<feature type="active site" description="Schiff-base intermediate with DNA" evidence="15">
    <location>
        <position position="2"/>
    </location>
</feature>
<organism evidence="18">
    <name type="scientific">Sporolactobacillus sp. Y61</name>
    <dbReference type="NCBI Taxonomy" id="3160863"/>
    <lineage>
        <taxon>Bacteria</taxon>
        <taxon>Bacillati</taxon>
        <taxon>Bacillota</taxon>
        <taxon>Bacilli</taxon>
        <taxon>Bacillales</taxon>
        <taxon>Sporolactobacillaceae</taxon>
        <taxon>Sporolactobacillus</taxon>
    </lineage>
</organism>
<dbReference type="AlphaFoldDB" id="A0AAU8IFE2"/>
<evidence type="ECO:0000256" key="2">
    <source>
        <dbReference type="ARBA" id="ARBA00009409"/>
    </source>
</evidence>
<keyword evidence="9 15" id="KW-0238">DNA-binding</keyword>
<comment type="function">
    <text evidence="15">Involved in base excision repair of DNA damaged by oxidation or by mutagenic agents. Acts as DNA glycosylase that recognizes and removes damaged bases. Has a preference for oxidized purines, such as 7,8-dihydro-8-oxoguanine (8-oxoG). Has AP (apurinic/apyrimidinic) lyase activity and introduces nicks in the DNA strand. Cleaves the DNA backbone by beta-delta elimination to generate a single-strand break at the site of the removed base with both 3'- and 5'-phosphates.</text>
</comment>
<evidence type="ECO:0000256" key="6">
    <source>
        <dbReference type="ARBA" id="ARBA00022771"/>
    </source>
</evidence>
<evidence type="ECO:0000256" key="3">
    <source>
        <dbReference type="ARBA" id="ARBA00011245"/>
    </source>
</evidence>
<evidence type="ECO:0000256" key="8">
    <source>
        <dbReference type="ARBA" id="ARBA00022833"/>
    </source>
</evidence>
<dbReference type="FunFam" id="1.10.8.50:FF:000003">
    <property type="entry name" value="Formamidopyrimidine-DNA glycosylase"/>
    <property type="match status" value="1"/>
</dbReference>
<keyword evidence="5 15" id="KW-0227">DNA damage</keyword>
<dbReference type="NCBIfam" id="TIGR00577">
    <property type="entry name" value="fpg"/>
    <property type="match status" value="1"/>
</dbReference>
<evidence type="ECO:0000256" key="10">
    <source>
        <dbReference type="ARBA" id="ARBA00023204"/>
    </source>
</evidence>
<dbReference type="SMART" id="SM00898">
    <property type="entry name" value="Fapy_DNA_glyco"/>
    <property type="match status" value="1"/>
</dbReference>
<protein>
    <recommendedName>
        <fullName evidence="15">Formamidopyrimidine-DNA glycosylase</fullName>
        <shortName evidence="15">Fapy-DNA glycosylase</shortName>
        <ecNumber evidence="15">3.2.2.23</ecNumber>
    </recommendedName>
    <alternativeName>
        <fullName evidence="15">DNA-(apurinic or apyrimidinic site) lyase MutM</fullName>
        <shortName evidence="15">AP lyase MutM</shortName>
        <ecNumber evidence="15">4.2.99.18</ecNumber>
    </alternativeName>
</protein>
<dbReference type="GO" id="GO:0140078">
    <property type="term" value="F:class I DNA-(apurinic or apyrimidinic site) endonuclease activity"/>
    <property type="evidence" value="ECO:0007669"/>
    <property type="project" value="UniProtKB-EC"/>
</dbReference>
<evidence type="ECO:0000256" key="13">
    <source>
        <dbReference type="ARBA" id="ARBA00023295"/>
    </source>
</evidence>
<dbReference type="PANTHER" id="PTHR22993:SF9">
    <property type="entry name" value="FORMAMIDOPYRIMIDINE-DNA GLYCOSYLASE"/>
    <property type="match status" value="1"/>
</dbReference>
<feature type="domain" description="Formamidopyrimidine-DNA glycosylase catalytic" evidence="17">
    <location>
        <begin position="2"/>
        <end position="115"/>
    </location>
</feature>
<evidence type="ECO:0000256" key="5">
    <source>
        <dbReference type="ARBA" id="ARBA00022763"/>
    </source>
</evidence>
<evidence type="ECO:0000256" key="4">
    <source>
        <dbReference type="ARBA" id="ARBA00022723"/>
    </source>
</evidence>
<comment type="cofactor">
    <cofactor evidence="15">
        <name>Zn(2+)</name>
        <dbReference type="ChEBI" id="CHEBI:29105"/>
    </cofactor>
    <text evidence="15">Binds 1 zinc ion per subunit.</text>
</comment>
<dbReference type="InterPro" id="IPR010663">
    <property type="entry name" value="Znf_FPG/IleRS"/>
</dbReference>
<proteinExistence type="inferred from homology"/>
<dbReference type="Pfam" id="PF06827">
    <property type="entry name" value="zf-FPG_IleRS"/>
    <property type="match status" value="1"/>
</dbReference>
<dbReference type="PROSITE" id="PS51068">
    <property type="entry name" value="FPG_CAT"/>
    <property type="match status" value="1"/>
</dbReference>
<evidence type="ECO:0000313" key="18">
    <source>
        <dbReference type="EMBL" id="XCJ16701.1"/>
    </source>
</evidence>
<evidence type="ECO:0000256" key="12">
    <source>
        <dbReference type="ARBA" id="ARBA00023268"/>
    </source>
</evidence>
<dbReference type="InterPro" id="IPR015887">
    <property type="entry name" value="DNA_glyclase_Znf_dom_DNA_BS"/>
</dbReference>
<name>A0AAU8IFE2_9BACL</name>
<dbReference type="SMART" id="SM01232">
    <property type="entry name" value="H2TH"/>
    <property type="match status" value="1"/>
</dbReference>
<dbReference type="SUPFAM" id="SSF81624">
    <property type="entry name" value="N-terminal domain of MutM-like DNA repair proteins"/>
    <property type="match status" value="1"/>
</dbReference>
<gene>
    <name evidence="15 18" type="primary">mutM</name>
    <name evidence="15" type="synonym">fpg</name>
    <name evidence="18" type="ORF">ABNN70_13795</name>
</gene>
<dbReference type="GO" id="GO:0008270">
    <property type="term" value="F:zinc ion binding"/>
    <property type="evidence" value="ECO:0007669"/>
    <property type="project" value="UniProtKB-UniRule"/>
</dbReference>
<feature type="active site" description="Proton donor; for beta-elimination activity" evidence="15">
    <location>
        <position position="60"/>
    </location>
</feature>
<keyword evidence="7 15" id="KW-0378">Hydrolase</keyword>
<dbReference type="SUPFAM" id="SSF57716">
    <property type="entry name" value="Glucocorticoid receptor-like (DNA-binding domain)"/>
    <property type="match status" value="1"/>
</dbReference>
<dbReference type="InterPro" id="IPR010979">
    <property type="entry name" value="Ribosomal_uS13-like_H2TH"/>
</dbReference>
<dbReference type="InterPro" id="IPR000214">
    <property type="entry name" value="Znf_DNA_glyclase/AP_lyase"/>
</dbReference>
<dbReference type="InterPro" id="IPR035937">
    <property type="entry name" value="FPG_N"/>
</dbReference>
<comment type="similarity">
    <text evidence="2 15">Belongs to the FPG family.</text>
</comment>
<feature type="binding site" evidence="15">
    <location>
        <position position="112"/>
    </location>
    <ligand>
        <name>DNA</name>
        <dbReference type="ChEBI" id="CHEBI:16991"/>
    </ligand>
</feature>
<feature type="domain" description="FPG-type" evidence="16">
    <location>
        <begin position="240"/>
        <end position="274"/>
    </location>
</feature>
<keyword evidence="4 15" id="KW-0479">Metal-binding</keyword>
<keyword evidence="13 15" id="KW-0326">Glycosidase</keyword>
<dbReference type="InterPro" id="IPR012319">
    <property type="entry name" value="FPG_cat"/>
</dbReference>
<dbReference type="GO" id="GO:0006284">
    <property type="term" value="P:base-excision repair"/>
    <property type="evidence" value="ECO:0007669"/>
    <property type="project" value="InterPro"/>
</dbReference>
<dbReference type="PROSITE" id="PS51066">
    <property type="entry name" value="ZF_FPG_2"/>
    <property type="match status" value="1"/>
</dbReference>
<dbReference type="FunFam" id="3.20.190.10:FF:000001">
    <property type="entry name" value="Formamidopyrimidine-DNA glycosylase"/>
    <property type="match status" value="1"/>
</dbReference>
<evidence type="ECO:0000259" key="16">
    <source>
        <dbReference type="PROSITE" id="PS51066"/>
    </source>
</evidence>
<dbReference type="RefSeq" id="WP_129928148.1">
    <property type="nucleotide sequence ID" value="NZ_CP159510.1"/>
</dbReference>
<dbReference type="GO" id="GO:0003684">
    <property type="term" value="F:damaged DNA binding"/>
    <property type="evidence" value="ECO:0007669"/>
    <property type="project" value="InterPro"/>
</dbReference>
<keyword evidence="6 15" id="KW-0863">Zinc-finger</keyword>
<evidence type="ECO:0000256" key="9">
    <source>
        <dbReference type="ARBA" id="ARBA00023125"/>
    </source>
</evidence>
<dbReference type="Pfam" id="PF06831">
    <property type="entry name" value="H2TH"/>
    <property type="match status" value="1"/>
</dbReference>
<evidence type="ECO:0000256" key="1">
    <source>
        <dbReference type="ARBA" id="ARBA00001668"/>
    </source>
</evidence>
<dbReference type="Gene3D" id="3.20.190.10">
    <property type="entry name" value="MutM-like, N-terminal"/>
    <property type="match status" value="1"/>
</dbReference>
<dbReference type="Pfam" id="PF01149">
    <property type="entry name" value="Fapy_DNA_glyco"/>
    <property type="match status" value="1"/>
</dbReference>
<dbReference type="EMBL" id="CP159510">
    <property type="protein sequence ID" value="XCJ16701.1"/>
    <property type="molecule type" value="Genomic_DNA"/>
</dbReference>
<dbReference type="EC" id="3.2.2.23" evidence="15"/>
<accession>A0AAU8IFE2</accession>
<dbReference type="EC" id="4.2.99.18" evidence="15"/>
<comment type="catalytic activity">
    <reaction evidence="14 15">
        <text>2'-deoxyribonucleotide-(2'-deoxyribose 5'-phosphate)-2'-deoxyribonucleotide-DNA = a 3'-end 2'-deoxyribonucleotide-(2,3-dehydro-2,3-deoxyribose 5'-phosphate)-DNA + a 5'-end 5'-phospho-2'-deoxyribonucleoside-DNA + H(+)</text>
        <dbReference type="Rhea" id="RHEA:66592"/>
        <dbReference type="Rhea" id="RHEA-COMP:13180"/>
        <dbReference type="Rhea" id="RHEA-COMP:16897"/>
        <dbReference type="Rhea" id="RHEA-COMP:17067"/>
        <dbReference type="ChEBI" id="CHEBI:15378"/>
        <dbReference type="ChEBI" id="CHEBI:136412"/>
        <dbReference type="ChEBI" id="CHEBI:157695"/>
        <dbReference type="ChEBI" id="CHEBI:167181"/>
        <dbReference type="EC" id="4.2.99.18"/>
    </reaction>
</comment>
<dbReference type="PROSITE" id="PS01242">
    <property type="entry name" value="ZF_FPG_1"/>
    <property type="match status" value="1"/>
</dbReference>
<keyword evidence="12 15" id="KW-0511">Multifunctional enzyme</keyword>
<dbReference type="CDD" id="cd08966">
    <property type="entry name" value="EcFpg-like_N"/>
    <property type="match status" value="1"/>
</dbReference>
<reference evidence="18" key="1">
    <citation type="submission" date="2024-06" db="EMBL/GenBank/DDBJ databases">
        <authorList>
            <person name="Fan A."/>
            <person name="Zhang F.Y."/>
            <person name="Zhang L."/>
        </authorList>
    </citation>
    <scope>NUCLEOTIDE SEQUENCE</scope>
    <source>
        <strain evidence="18">Y61</strain>
    </source>
</reference>
<dbReference type="HAMAP" id="MF_00103">
    <property type="entry name" value="Fapy_DNA_glycosyl"/>
    <property type="match status" value="1"/>
</dbReference>